<feature type="transmembrane region" description="Helical" evidence="2">
    <location>
        <begin position="150"/>
        <end position="172"/>
    </location>
</feature>
<comment type="similarity">
    <text evidence="1 2">Belongs to the complex I subunit 6 family.</text>
</comment>
<feature type="transmembrane region" description="Helical" evidence="2">
    <location>
        <begin position="12"/>
        <end position="33"/>
    </location>
</feature>
<keyword evidence="2" id="KW-1003">Cell membrane</keyword>
<evidence type="ECO:0000256" key="2">
    <source>
        <dbReference type="RuleBase" id="RU004429"/>
    </source>
</evidence>
<dbReference type="PANTHER" id="PTHR33269:SF17">
    <property type="entry name" value="NADH-UBIQUINONE OXIDOREDUCTASE CHAIN 6"/>
    <property type="match status" value="1"/>
</dbReference>
<evidence type="ECO:0000313" key="3">
    <source>
        <dbReference type="EMBL" id="MFD2522674.1"/>
    </source>
</evidence>
<dbReference type="PANTHER" id="PTHR33269">
    <property type="entry name" value="NADH-UBIQUINONE OXIDOREDUCTASE CHAIN 6"/>
    <property type="match status" value="1"/>
</dbReference>
<comment type="catalytic activity">
    <reaction evidence="2">
        <text>a quinone + NADH + 5 H(+)(in) = a quinol + NAD(+) + 4 H(+)(out)</text>
        <dbReference type="Rhea" id="RHEA:57888"/>
        <dbReference type="ChEBI" id="CHEBI:15378"/>
        <dbReference type="ChEBI" id="CHEBI:24646"/>
        <dbReference type="ChEBI" id="CHEBI:57540"/>
        <dbReference type="ChEBI" id="CHEBI:57945"/>
        <dbReference type="ChEBI" id="CHEBI:132124"/>
    </reaction>
</comment>
<proteinExistence type="inferred from homology"/>
<accession>A0ABW5J9C9</accession>
<sequence>MEYFKNLLSLPPIYYTFAILSVLTLFGALGTIMSRNPVHSVIYMIVTFFSLSAHYILLNAQFLAAVNIIVYAGAIMVLFLFVIMFLNMRQEAEEMKKEKIIITAVITAIVLGTVLIIFLRRAEREPVNPYTYNSQSGMVEVLGKSLYGEYLLPFELISILLLAAMAGAVMLAKREAGERHF</sequence>
<organism evidence="3 4">
    <name type="scientific">Emticicia soli</name>
    <dbReference type="NCBI Taxonomy" id="2027878"/>
    <lineage>
        <taxon>Bacteria</taxon>
        <taxon>Pseudomonadati</taxon>
        <taxon>Bacteroidota</taxon>
        <taxon>Cytophagia</taxon>
        <taxon>Cytophagales</taxon>
        <taxon>Leadbetterellaceae</taxon>
        <taxon>Emticicia</taxon>
    </lineage>
</organism>
<feature type="transmembrane region" description="Helical" evidence="2">
    <location>
        <begin position="100"/>
        <end position="119"/>
    </location>
</feature>
<evidence type="ECO:0000313" key="4">
    <source>
        <dbReference type="Proteomes" id="UP001597510"/>
    </source>
</evidence>
<dbReference type="EC" id="7.1.1.-" evidence="2"/>
<keyword evidence="2" id="KW-1133">Transmembrane helix</keyword>
<keyword evidence="4" id="KW-1185">Reference proteome</keyword>
<dbReference type="Pfam" id="PF00499">
    <property type="entry name" value="Oxidored_q3"/>
    <property type="match status" value="1"/>
</dbReference>
<keyword evidence="2" id="KW-0812">Transmembrane</keyword>
<keyword evidence="2" id="KW-0472">Membrane</keyword>
<evidence type="ECO:0000256" key="1">
    <source>
        <dbReference type="ARBA" id="ARBA00005698"/>
    </source>
</evidence>
<dbReference type="Gene3D" id="1.20.120.1200">
    <property type="entry name" value="NADH-ubiquinone/plastoquinone oxidoreductase chain 6, subunit NuoJ"/>
    <property type="match status" value="1"/>
</dbReference>
<feature type="transmembrane region" description="Helical" evidence="2">
    <location>
        <begin position="40"/>
        <end position="58"/>
    </location>
</feature>
<name>A0ABW5J9C9_9BACT</name>
<dbReference type="InterPro" id="IPR001457">
    <property type="entry name" value="NADH_UbQ/plastoQ_OxRdtase_su6"/>
</dbReference>
<keyword evidence="2" id="KW-0874">Quinone</keyword>
<dbReference type="InterPro" id="IPR042106">
    <property type="entry name" value="Nuo/plastoQ_OxRdtase_6_NuoJ"/>
</dbReference>
<protein>
    <recommendedName>
        <fullName evidence="2">NADH-quinone oxidoreductase subunit J</fullName>
        <ecNumber evidence="2">7.1.1.-</ecNumber>
    </recommendedName>
</protein>
<gene>
    <name evidence="3" type="ORF">ACFSR2_17380</name>
</gene>
<comment type="function">
    <text evidence="2">NDH-1 shuttles electrons from NADH, via FMN and iron-sulfur (Fe-S) centers, to quinones in the respiratory chain. Couples the redox reaction to proton translocation (for every two electrons transferred, four hydrogen ions are translocated across the cytoplasmic membrane), and thus conserves the redox energy in a proton gradient.</text>
</comment>
<comment type="subcellular location">
    <subcellularLocation>
        <location evidence="2">Cell membrane</location>
        <topology evidence="2">Multi-pass membrane protein</topology>
    </subcellularLocation>
</comment>
<dbReference type="RefSeq" id="WP_340237714.1">
    <property type="nucleotide sequence ID" value="NZ_JBBEWC010000008.1"/>
</dbReference>
<reference evidence="4" key="1">
    <citation type="journal article" date="2019" name="Int. J. Syst. Evol. Microbiol.">
        <title>The Global Catalogue of Microorganisms (GCM) 10K type strain sequencing project: providing services to taxonomists for standard genome sequencing and annotation.</title>
        <authorList>
            <consortium name="The Broad Institute Genomics Platform"/>
            <consortium name="The Broad Institute Genome Sequencing Center for Infectious Disease"/>
            <person name="Wu L."/>
            <person name="Ma J."/>
        </authorList>
    </citation>
    <scope>NUCLEOTIDE SEQUENCE [LARGE SCALE GENOMIC DNA]</scope>
    <source>
        <strain evidence="4">KCTC 52344</strain>
    </source>
</reference>
<keyword evidence="2" id="KW-0520">NAD</keyword>
<dbReference type="Proteomes" id="UP001597510">
    <property type="component" value="Unassembled WGS sequence"/>
</dbReference>
<dbReference type="EMBL" id="JBHULC010000021">
    <property type="protein sequence ID" value="MFD2522674.1"/>
    <property type="molecule type" value="Genomic_DNA"/>
</dbReference>
<comment type="caution">
    <text evidence="3">The sequence shown here is derived from an EMBL/GenBank/DDBJ whole genome shotgun (WGS) entry which is preliminary data.</text>
</comment>
<feature type="transmembrane region" description="Helical" evidence="2">
    <location>
        <begin position="64"/>
        <end position="88"/>
    </location>
</feature>